<dbReference type="EMBL" id="CP001699">
    <property type="protein sequence ID" value="ACU64428.1"/>
    <property type="molecule type" value="Genomic_DNA"/>
</dbReference>
<evidence type="ECO:0000313" key="2">
    <source>
        <dbReference type="Proteomes" id="UP000002215"/>
    </source>
</evidence>
<reference evidence="2" key="1">
    <citation type="submission" date="2009-08" db="EMBL/GenBank/DDBJ databases">
        <title>The complete genome of Chitinophaga pinensis DSM 2588.</title>
        <authorList>
            <consortium name="US DOE Joint Genome Institute (JGI-PGF)"/>
            <person name="Lucas S."/>
            <person name="Copeland A."/>
            <person name="Lapidus A."/>
            <person name="Glavina del Rio T."/>
            <person name="Dalin E."/>
            <person name="Tice H."/>
            <person name="Bruce D."/>
            <person name="Goodwin L."/>
            <person name="Pitluck S."/>
            <person name="Kyrpides N."/>
            <person name="Mavromatis K."/>
            <person name="Ivanova N."/>
            <person name="Mikhailova N."/>
            <person name="Sims D."/>
            <person name="Meinche L."/>
            <person name="Brettin T."/>
            <person name="Detter J.C."/>
            <person name="Han C."/>
            <person name="Larimer F."/>
            <person name="Land M."/>
            <person name="Hauser L."/>
            <person name="Markowitz V."/>
            <person name="Cheng J.-F."/>
            <person name="Hugenholtz P."/>
            <person name="Woyke T."/>
            <person name="Wu D."/>
            <person name="Spring S."/>
            <person name="Klenk H.-P."/>
            <person name="Eisen J.A."/>
        </authorList>
    </citation>
    <scope>NUCLEOTIDE SEQUENCE [LARGE SCALE GENOMIC DNA]</scope>
    <source>
        <strain evidence="2">ATCC 43595 / DSM 2588 / LMG 13176 / NBRC 15968 / NCIMB 11800 / UQM 2034</strain>
    </source>
</reference>
<dbReference type="OrthoDB" id="677032at2"/>
<proteinExistence type="predicted"/>
<dbReference type="KEGG" id="cpi:Cpin_7027"/>
<protein>
    <submittedName>
        <fullName evidence="1">Uncharacterized protein</fullName>
    </submittedName>
</protein>
<dbReference type="RefSeq" id="WP_012794591.1">
    <property type="nucleotide sequence ID" value="NC_013132.1"/>
</dbReference>
<dbReference type="AlphaFoldDB" id="A0A979GX48"/>
<dbReference type="Proteomes" id="UP000002215">
    <property type="component" value="Chromosome"/>
</dbReference>
<reference evidence="1 2" key="2">
    <citation type="journal article" date="2010" name="Stand. Genomic Sci.">
        <title>Complete genome sequence of Chitinophaga pinensis type strain (UQM 2034).</title>
        <authorList>
            <person name="Glavina Del Rio T."/>
            <person name="Abt B."/>
            <person name="Spring S."/>
            <person name="Lapidus A."/>
            <person name="Nolan M."/>
            <person name="Tice H."/>
            <person name="Copeland A."/>
            <person name="Cheng J.F."/>
            <person name="Chen F."/>
            <person name="Bruce D."/>
            <person name="Goodwin L."/>
            <person name="Pitluck S."/>
            <person name="Ivanova N."/>
            <person name="Mavromatis K."/>
            <person name="Mikhailova N."/>
            <person name="Pati A."/>
            <person name="Chen A."/>
            <person name="Palaniappan K."/>
            <person name="Land M."/>
            <person name="Hauser L."/>
            <person name="Chang Y.J."/>
            <person name="Jeffries C.D."/>
            <person name="Chain P."/>
            <person name="Saunders E."/>
            <person name="Detter J.C."/>
            <person name="Brettin T."/>
            <person name="Rohde M."/>
            <person name="Goker M."/>
            <person name="Bristow J."/>
            <person name="Eisen J.A."/>
            <person name="Markowitz V."/>
            <person name="Hugenholtz P."/>
            <person name="Kyrpides N.C."/>
            <person name="Klenk H.P."/>
            <person name="Lucas S."/>
        </authorList>
    </citation>
    <scope>NUCLEOTIDE SEQUENCE [LARGE SCALE GENOMIC DNA]</scope>
    <source>
        <strain evidence="2">ATCC 43595 / DSM 2588 / LMG 13176 / NBRC 15968 / NCIMB 11800 / UQM 2034</strain>
    </source>
</reference>
<accession>A0A979GX48</accession>
<sequence>MNTPDIPKELLFTDEEMKAMSHDEIMDRVGKIVATGKLFFPGMKESGEEFARHLEQTWKPDWLEHSKD</sequence>
<gene>
    <name evidence="1" type="ordered locus">Cpin_7027</name>
</gene>
<evidence type="ECO:0000313" key="1">
    <source>
        <dbReference type="EMBL" id="ACU64428.1"/>
    </source>
</evidence>
<name>A0A979GX48_CHIPD</name>
<organism evidence="1 2">
    <name type="scientific">Chitinophaga pinensis (strain ATCC 43595 / DSM 2588 / LMG 13176 / NBRC 15968 / NCIMB 11800 / UQM 2034)</name>
    <dbReference type="NCBI Taxonomy" id="485918"/>
    <lineage>
        <taxon>Bacteria</taxon>
        <taxon>Pseudomonadati</taxon>
        <taxon>Bacteroidota</taxon>
        <taxon>Chitinophagia</taxon>
        <taxon>Chitinophagales</taxon>
        <taxon>Chitinophagaceae</taxon>
        <taxon>Chitinophaga</taxon>
    </lineage>
</organism>